<reference evidence="2" key="2">
    <citation type="journal article" date="2021" name="PeerJ">
        <title>Extensive microbial diversity within the chicken gut microbiome revealed by metagenomics and culture.</title>
        <authorList>
            <person name="Gilroy R."/>
            <person name="Ravi A."/>
            <person name="Getino M."/>
            <person name="Pursley I."/>
            <person name="Horton D.L."/>
            <person name="Alikhan N.F."/>
            <person name="Baker D."/>
            <person name="Gharbi K."/>
            <person name="Hall N."/>
            <person name="Watson M."/>
            <person name="Adriaenssens E.M."/>
            <person name="Foster-Nyarko E."/>
            <person name="Jarju S."/>
            <person name="Secka A."/>
            <person name="Antonio M."/>
            <person name="Oren A."/>
            <person name="Chaudhuri R.R."/>
            <person name="La Ragione R."/>
            <person name="Hildebrand F."/>
            <person name="Pallen M.J."/>
        </authorList>
    </citation>
    <scope>NUCLEOTIDE SEQUENCE</scope>
    <source>
        <strain evidence="2">CHK180-2868</strain>
    </source>
</reference>
<evidence type="ECO:0000313" key="2">
    <source>
        <dbReference type="EMBL" id="HIR06445.1"/>
    </source>
</evidence>
<dbReference type="Proteomes" id="UP000824250">
    <property type="component" value="Unassembled WGS sequence"/>
</dbReference>
<proteinExistence type="predicted"/>
<dbReference type="GO" id="GO:0009254">
    <property type="term" value="P:peptidoglycan turnover"/>
    <property type="evidence" value="ECO:0007669"/>
    <property type="project" value="InterPro"/>
</dbReference>
<dbReference type="InterPro" id="IPR010611">
    <property type="entry name" value="3D_dom"/>
</dbReference>
<name>A0A9D1A7L2_9FIRM</name>
<gene>
    <name evidence="2" type="ORF">IAB28_10865</name>
</gene>
<evidence type="ECO:0000313" key="3">
    <source>
        <dbReference type="Proteomes" id="UP000824250"/>
    </source>
</evidence>
<dbReference type="Pfam" id="PF06725">
    <property type="entry name" value="3D"/>
    <property type="match status" value="1"/>
</dbReference>
<dbReference type="InterPro" id="IPR036908">
    <property type="entry name" value="RlpA-like_sf"/>
</dbReference>
<evidence type="ECO:0000259" key="1">
    <source>
        <dbReference type="Pfam" id="PF06725"/>
    </source>
</evidence>
<accession>A0A9D1A7L2</accession>
<comment type="caution">
    <text evidence="2">The sequence shown here is derived from an EMBL/GenBank/DDBJ whole genome shotgun (WGS) entry which is preliminary data.</text>
</comment>
<organism evidence="2 3">
    <name type="scientific">Candidatus Copromonas faecavium</name>
    <name type="common">nom. illeg.</name>
    <dbReference type="NCBI Taxonomy" id="2840740"/>
    <lineage>
        <taxon>Bacteria</taxon>
        <taxon>Bacillati</taxon>
        <taxon>Bacillota</taxon>
        <taxon>Clostridia</taxon>
        <taxon>Lachnospirales</taxon>
        <taxon>Lachnospiraceae</taxon>
        <taxon>Candidatus Copromonas (nom. illeg.)</taxon>
    </lineage>
</organism>
<protein>
    <submittedName>
        <fullName evidence="2">3D domain-containing protein</fullName>
    </submittedName>
</protein>
<dbReference type="Gene3D" id="2.40.40.10">
    <property type="entry name" value="RlpA-like domain"/>
    <property type="match status" value="1"/>
</dbReference>
<dbReference type="GO" id="GO:0019867">
    <property type="term" value="C:outer membrane"/>
    <property type="evidence" value="ECO:0007669"/>
    <property type="project" value="InterPro"/>
</dbReference>
<dbReference type="SUPFAM" id="SSF50685">
    <property type="entry name" value="Barwin-like endoglucanases"/>
    <property type="match status" value="1"/>
</dbReference>
<dbReference type="AlphaFoldDB" id="A0A9D1A7L2"/>
<dbReference type="GO" id="GO:0004553">
    <property type="term" value="F:hydrolase activity, hydrolyzing O-glycosyl compounds"/>
    <property type="evidence" value="ECO:0007669"/>
    <property type="project" value="InterPro"/>
</dbReference>
<dbReference type="EMBL" id="DVGC01000061">
    <property type="protein sequence ID" value="HIR06445.1"/>
    <property type="molecule type" value="Genomic_DNA"/>
</dbReference>
<dbReference type="InterPro" id="IPR059180">
    <property type="entry name" value="3D_YorM"/>
</dbReference>
<reference evidence="2" key="1">
    <citation type="submission" date="2020-10" db="EMBL/GenBank/DDBJ databases">
        <authorList>
            <person name="Gilroy R."/>
        </authorList>
    </citation>
    <scope>NUCLEOTIDE SEQUENCE</scope>
    <source>
        <strain evidence="2">CHK180-2868</strain>
    </source>
</reference>
<dbReference type="CDD" id="cd14667">
    <property type="entry name" value="3D_containing_proteins"/>
    <property type="match status" value="1"/>
</dbReference>
<feature type="domain" description="3D" evidence="1">
    <location>
        <begin position="83"/>
        <end position="137"/>
    </location>
</feature>
<sequence>MGTGNCGFHVEADWDSYPEGAYMITLTVEGHSIPQTLYHTTGADDSLVPLGVFKTTAYCPCQSCSEGWGRHTSSGKMASANHTVAVDPKVIPVGSHLLIDGTEYVAEDVGGGVKGNHIDIFYNTHAETRSHGTRSSEVFLIL</sequence>